<proteinExistence type="predicted"/>
<protein>
    <submittedName>
        <fullName evidence="1">Uncharacterized protein</fullName>
    </submittedName>
</protein>
<reference evidence="1 2" key="1">
    <citation type="submission" date="2017-06" db="EMBL/GenBank/DDBJ databases">
        <authorList>
            <person name="Kim H.J."/>
            <person name="Triplett B.A."/>
        </authorList>
    </citation>
    <scope>NUCLEOTIDE SEQUENCE [LARGE SCALE GENOMIC DNA]</scope>
    <source>
        <strain evidence="1 2">DSM 14713</strain>
    </source>
</reference>
<name>A0A286NV59_9BACT</name>
<sequence length="191" mass="21412">MPTFPGDPDMHEEGGVNLDLLRIYLNDHLMGSVLGLELARRSHAENEDHPVGGFLASLVDELQAERATLKSVMLALDLKRDVLKQGAAWVGEKLGRLKFNGRLMSYSPLSRLVALEALSLGTEGRLSMWRTLRRLASRDARLGRFDFNVLIHRAEQQRRALERWRQQASDEAFVGSDEGSVLRLDPTRAPG</sequence>
<dbReference type="Proteomes" id="UP000217289">
    <property type="component" value="Chromosome"/>
</dbReference>
<dbReference type="KEGG" id="mbd:MEBOL_000401"/>
<keyword evidence="2" id="KW-1185">Reference proteome</keyword>
<dbReference type="AlphaFoldDB" id="A0A286NV59"/>
<dbReference type="EMBL" id="CP022163">
    <property type="protein sequence ID" value="ATB26966.1"/>
    <property type="molecule type" value="Genomic_DNA"/>
</dbReference>
<dbReference type="RefSeq" id="WP_245919375.1">
    <property type="nucleotide sequence ID" value="NZ_CP022163.1"/>
</dbReference>
<evidence type="ECO:0000313" key="1">
    <source>
        <dbReference type="EMBL" id="ATB26966.1"/>
    </source>
</evidence>
<evidence type="ECO:0000313" key="2">
    <source>
        <dbReference type="Proteomes" id="UP000217289"/>
    </source>
</evidence>
<accession>A0A286NV59</accession>
<organism evidence="1 2">
    <name type="scientific">Melittangium boletus DSM 14713</name>
    <dbReference type="NCBI Taxonomy" id="1294270"/>
    <lineage>
        <taxon>Bacteria</taxon>
        <taxon>Pseudomonadati</taxon>
        <taxon>Myxococcota</taxon>
        <taxon>Myxococcia</taxon>
        <taxon>Myxococcales</taxon>
        <taxon>Cystobacterineae</taxon>
        <taxon>Archangiaceae</taxon>
        <taxon>Melittangium</taxon>
    </lineage>
</organism>
<gene>
    <name evidence="1" type="ORF">MEBOL_000401</name>
</gene>